<comment type="caution">
    <text evidence="2">The sequence shown here is derived from an EMBL/GenBank/DDBJ whole genome shotgun (WGS) entry which is preliminary data.</text>
</comment>
<gene>
    <name evidence="2" type="primary">hpnE</name>
    <name evidence="3" type="ORF">GA0071312_0222</name>
    <name evidence="2" type="ORF">HLUCCO17_16450</name>
</gene>
<name>A0A0P8BII1_9HYPH</name>
<dbReference type="RefSeq" id="WP_074443277.1">
    <property type="nucleotide sequence ID" value="NZ_FMBM01000001.1"/>
</dbReference>
<dbReference type="STRING" id="1653334.GA0071312_0222"/>
<dbReference type="Proteomes" id="UP000182800">
    <property type="component" value="Unassembled WGS sequence"/>
</dbReference>
<proteinExistence type="predicted"/>
<dbReference type="PATRIC" id="fig|1653334.4.peg.1170"/>
<dbReference type="Pfam" id="PF01593">
    <property type="entry name" value="Amino_oxidase"/>
    <property type="match status" value="1"/>
</dbReference>
<dbReference type="PANTHER" id="PTHR42923">
    <property type="entry name" value="PROTOPORPHYRINOGEN OXIDASE"/>
    <property type="match status" value="1"/>
</dbReference>
<evidence type="ECO:0000259" key="1">
    <source>
        <dbReference type="Pfam" id="PF01593"/>
    </source>
</evidence>
<dbReference type="EMBL" id="FMBM01000001">
    <property type="protein sequence ID" value="SCC78333.1"/>
    <property type="molecule type" value="Genomic_DNA"/>
</dbReference>
<feature type="domain" description="Amine oxidase" evidence="1">
    <location>
        <begin position="12"/>
        <end position="407"/>
    </location>
</feature>
<dbReference type="InterPro" id="IPR002937">
    <property type="entry name" value="Amino_oxidase"/>
</dbReference>
<sequence>MTGIVHIVGAGMAGLSAAVAATEAGRTVHLYEAAPQAGGRCRTVTGADGFTHDNGAHVLLSANRAARGLIDRIGAQDGWIEPEPRGLPVYDAHAQRLSRIGLSPWSWMARDKRPPGMALADLPRLARLAAPLVPPLADRPIGPIFAGSALHDQLIEPLTVAVLNTPVSRASSARLGRALRRVMRPGGARLLIARNGLGPDLVDPAIAWLAQRGAHLRTGMRLRAVEAQDDRAAALVFAGGTIRLSGDDRVILALPPAEIARLFPQIHAPTRFEPIINAHFALAEPLPAEAVPRFIGLVGTLAQWVLVRADHLSVTVSAAEDRIADNPEPLLARIEAEITPALEAAGVACGIGERRRLVKEKRATMTQDAGGAVYRPRPPLRGLAFAGDWIGPLPATIEAAMLSGRDALAQIAEERP</sequence>
<accession>A0A0P8BII1</accession>
<evidence type="ECO:0000313" key="2">
    <source>
        <dbReference type="EMBL" id="KPQ09060.1"/>
    </source>
</evidence>
<dbReference type="Proteomes" id="UP000050497">
    <property type="component" value="Unassembled WGS sequence"/>
</dbReference>
<protein>
    <submittedName>
        <fullName evidence="2 3">Squalene-associated FAD-dependent desaturase</fullName>
    </submittedName>
</protein>
<evidence type="ECO:0000313" key="5">
    <source>
        <dbReference type="Proteomes" id="UP000182800"/>
    </source>
</evidence>
<dbReference type="AlphaFoldDB" id="A0A0P8BII1"/>
<dbReference type="GO" id="GO:0016491">
    <property type="term" value="F:oxidoreductase activity"/>
    <property type="evidence" value="ECO:0007669"/>
    <property type="project" value="InterPro"/>
</dbReference>
<keyword evidence="5" id="KW-1185">Reference proteome</keyword>
<evidence type="ECO:0000313" key="3">
    <source>
        <dbReference type="EMBL" id="SCC78333.1"/>
    </source>
</evidence>
<dbReference type="InterPro" id="IPR050464">
    <property type="entry name" value="Zeta_carotene_desat/Oxidored"/>
</dbReference>
<evidence type="ECO:0000313" key="4">
    <source>
        <dbReference type="Proteomes" id="UP000050497"/>
    </source>
</evidence>
<dbReference type="InterPro" id="IPR036188">
    <property type="entry name" value="FAD/NAD-bd_sf"/>
</dbReference>
<dbReference type="Gene3D" id="3.50.50.60">
    <property type="entry name" value="FAD/NAD(P)-binding domain"/>
    <property type="match status" value="1"/>
</dbReference>
<dbReference type="SUPFAM" id="SSF51905">
    <property type="entry name" value="FAD/NAD(P)-binding domain"/>
    <property type="match status" value="1"/>
</dbReference>
<reference evidence="3 5" key="2">
    <citation type="submission" date="2016-08" db="EMBL/GenBank/DDBJ databases">
        <authorList>
            <person name="Varghese N."/>
            <person name="Submissions Spin"/>
        </authorList>
    </citation>
    <scope>NUCLEOTIDE SEQUENCE [LARGE SCALE GENOMIC DNA]</scope>
    <source>
        <strain evidence="3 5">HL-109</strain>
    </source>
</reference>
<reference evidence="2 4" key="1">
    <citation type="submission" date="2015-09" db="EMBL/GenBank/DDBJ databases">
        <title>Identification and resolution of microdiversity through metagenomic sequencing of parallel consortia.</title>
        <authorList>
            <person name="Nelson W.C."/>
            <person name="Romine M.F."/>
            <person name="Lindemann S.R."/>
        </authorList>
    </citation>
    <scope>NUCLEOTIDE SEQUENCE [LARGE SCALE GENOMIC DNA]</scope>
    <source>
        <strain evidence="2">HL-109</strain>
    </source>
</reference>
<dbReference type="EMBL" id="LJSX01000036">
    <property type="protein sequence ID" value="KPQ09060.1"/>
    <property type="molecule type" value="Genomic_DNA"/>
</dbReference>
<organism evidence="2 4">
    <name type="scientific">Saliniramus fredricksonii</name>
    <dbReference type="NCBI Taxonomy" id="1653334"/>
    <lineage>
        <taxon>Bacteria</taxon>
        <taxon>Pseudomonadati</taxon>
        <taxon>Pseudomonadota</taxon>
        <taxon>Alphaproteobacteria</taxon>
        <taxon>Hyphomicrobiales</taxon>
        <taxon>Salinarimonadaceae</taxon>
        <taxon>Saliniramus</taxon>
    </lineage>
</organism>
<dbReference type="PANTHER" id="PTHR42923:SF47">
    <property type="entry name" value="BLR3003 PROTEIN"/>
    <property type="match status" value="1"/>
</dbReference>